<evidence type="ECO:0000313" key="2">
    <source>
        <dbReference type="Proteomes" id="UP000229901"/>
    </source>
</evidence>
<sequence>MTEQIKIYIDFDIAGHEGQYVFSLDGISEVPFELCHKFGDQLGFGWTVEHKGTSLEIFHEKQGYRDDNFIYNCLSKVIGEDFVLAG</sequence>
<protein>
    <submittedName>
        <fullName evidence="1">Uncharacterized protein</fullName>
    </submittedName>
</protein>
<organism evidence="1 2">
    <name type="scientific">Candidatus Falkowbacteria bacterium CG10_big_fil_rev_8_21_14_0_10_39_11</name>
    <dbReference type="NCBI Taxonomy" id="1974565"/>
    <lineage>
        <taxon>Bacteria</taxon>
        <taxon>Candidatus Falkowiibacteriota</taxon>
    </lineage>
</organism>
<comment type="caution">
    <text evidence="1">The sequence shown here is derived from an EMBL/GenBank/DDBJ whole genome shotgun (WGS) entry which is preliminary data.</text>
</comment>
<accession>A0A2H0V5J6</accession>
<dbReference type="AlphaFoldDB" id="A0A2H0V5J6"/>
<dbReference type="EMBL" id="PFAP01000007">
    <property type="protein sequence ID" value="PIR94387.1"/>
    <property type="molecule type" value="Genomic_DNA"/>
</dbReference>
<reference evidence="2" key="1">
    <citation type="submission" date="2017-09" db="EMBL/GenBank/DDBJ databases">
        <title>Depth-based differentiation of microbial function through sediment-hosted aquifers and enrichment of novel symbionts in the deep terrestrial subsurface.</title>
        <authorList>
            <person name="Probst A.J."/>
            <person name="Ladd B."/>
            <person name="Jarett J.K."/>
            <person name="Geller-Mcgrath D.E."/>
            <person name="Sieber C.M.K."/>
            <person name="Emerson J.B."/>
            <person name="Anantharaman K."/>
            <person name="Thomas B.C."/>
            <person name="Malmstrom R."/>
            <person name="Stieglmeier M."/>
            <person name="Klingl A."/>
            <person name="Woyke T."/>
            <person name="Ryan C.M."/>
            <person name="Banfield J.F."/>
        </authorList>
    </citation>
    <scope>NUCLEOTIDE SEQUENCE [LARGE SCALE GENOMIC DNA]</scope>
</reference>
<dbReference type="Proteomes" id="UP000229901">
    <property type="component" value="Unassembled WGS sequence"/>
</dbReference>
<evidence type="ECO:0000313" key="1">
    <source>
        <dbReference type="EMBL" id="PIR94387.1"/>
    </source>
</evidence>
<name>A0A2H0V5J6_9BACT</name>
<proteinExistence type="predicted"/>
<gene>
    <name evidence="1" type="ORF">COT97_01620</name>
</gene>